<comment type="caution">
    <text evidence="7">The sequence shown here is derived from an EMBL/GenBank/DDBJ whole genome shotgun (WGS) entry which is preliminary data.</text>
</comment>
<feature type="transmembrane region" description="Helical" evidence="5">
    <location>
        <begin position="67"/>
        <end position="92"/>
    </location>
</feature>
<feature type="transmembrane region" description="Helical" evidence="5">
    <location>
        <begin position="145"/>
        <end position="168"/>
    </location>
</feature>
<proteinExistence type="predicted"/>
<feature type="transmembrane region" description="Helical" evidence="5">
    <location>
        <begin position="113"/>
        <end position="139"/>
    </location>
</feature>
<name>A0A0F9N199_9ZZZZ</name>
<keyword evidence="4 5" id="KW-0472">Membrane</keyword>
<dbReference type="AlphaFoldDB" id="A0A0F9N199"/>
<evidence type="ECO:0000256" key="3">
    <source>
        <dbReference type="ARBA" id="ARBA00022989"/>
    </source>
</evidence>
<evidence type="ECO:0000256" key="4">
    <source>
        <dbReference type="ARBA" id="ARBA00023136"/>
    </source>
</evidence>
<feature type="domain" description="ABC-2 type transporter transmembrane" evidence="6">
    <location>
        <begin position="38"/>
        <end position="278"/>
    </location>
</feature>
<sequence>MRNFNDYFIGLKPIFDTITFEIKMQRKKFYAFLIIEFIIIILTTITYELTPSILQQTTQLQFFSNNLIFVSQFLALFVAILFFSGIICSEFDKKTGHIVFPKINKYKLIVGKYLGNLVLVVTIITVFYVMLSILGIYYFEVSINIRFFYSYGIALLYISVLSSFVTFFSSFMKSVTLTIVITLVLLLIVFNIVQMLLTFAFNGSFEPLYSLTYIGSLITTILEIPFPDPRYTEIGLGGMGPVGSGGDGTIRFWITPSIAMGITMMFLYIVVFFIFAALLFKRRQL</sequence>
<dbReference type="InterPro" id="IPR013525">
    <property type="entry name" value="ABC2_TM"/>
</dbReference>
<evidence type="ECO:0000256" key="1">
    <source>
        <dbReference type="ARBA" id="ARBA00004141"/>
    </source>
</evidence>
<keyword evidence="2 5" id="KW-0812">Transmembrane</keyword>
<protein>
    <recommendedName>
        <fullName evidence="6">ABC-2 type transporter transmembrane domain-containing protein</fullName>
    </recommendedName>
</protein>
<evidence type="ECO:0000256" key="5">
    <source>
        <dbReference type="SAM" id="Phobius"/>
    </source>
</evidence>
<dbReference type="EMBL" id="LAZR01007835">
    <property type="protein sequence ID" value="KKM82620.1"/>
    <property type="molecule type" value="Genomic_DNA"/>
</dbReference>
<keyword evidence="3 5" id="KW-1133">Transmembrane helix</keyword>
<feature type="transmembrane region" description="Helical" evidence="5">
    <location>
        <begin position="258"/>
        <end position="280"/>
    </location>
</feature>
<feature type="transmembrane region" description="Helical" evidence="5">
    <location>
        <begin position="29"/>
        <end position="47"/>
    </location>
</feature>
<dbReference type="Pfam" id="PF12698">
    <property type="entry name" value="ABC2_membrane_3"/>
    <property type="match status" value="1"/>
</dbReference>
<feature type="transmembrane region" description="Helical" evidence="5">
    <location>
        <begin position="175"/>
        <end position="201"/>
    </location>
</feature>
<gene>
    <name evidence="7" type="ORF">LCGC14_1317730</name>
</gene>
<evidence type="ECO:0000259" key="6">
    <source>
        <dbReference type="Pfam" id="PF12698"/>
    </source>
</evidence>
<accession>A0A0F9N199</accession>
<evidence type="ECO:0000256" key="2">
    <source>
        <dbReference type="ARBA" id="ARBA00022692"/>
    </source>
</evidence>
<organism evidence="7">
    <name type="scientific">marine sediment metagenome</name>
    <dbReference type="NCBI Taxonomy" id="412755"/>
    <lineage>
        <taxon>unclassified sequences</taxon>
        <taxon>metagenomes</taxon>
        <taxon>ecological metagenomes</taxon>
    </lineage>
</organism>
<evidence type="ECO:0000313" key="7">
    <source>
        <dbReference type="EMBL" id="KKM82620.1"/>
    </source>
</evidence>
<reference evidence="7" key="1">
    <citation type="journal article" date="2015" name="Nature">
        <title>Complex archaea that bridge the gap between prokaryotes and eukaryotes.</title>
        <authorList>
            <person name="Spang A."/>
            <person name="Saw J.H."/>
            <person name="Jorgensen S.L."/>
            <person name="Zaremba-Niedzwiedzka K."/>
            <person name="Martijn J."/>
            <person name="Lind A.E."/>
            <person name="van Eijk R."/>
            <person name="Schleper C."/>
            <person name="Guy L."/>
            <person name="Ettema T.J."/>
        </authorList>
    </citation>
    <scope>NUCLEOTIDE SEQUENCE</scope>
</reference>
<comment type="subcellular location">
    <subcellularLocation>
        <location evidence="1">Membrane</location>
        <topology evidence="1">Multi-pass membrane protein</topology>
    </subcellularLocation>
</comment>